<accession>A0A9X2NLY0</accession>
<comment type="caution">
    <text evidence="5">The sequence shown here is derived from an EMBL/GenBank/DDBJ whole genome shotgun (WGS) entry which is preliminary data.</text>
</comment>
<dbReference type="InterPro" id="IPR050204">
    <property type="entry name" value="AraC_XylS_family_regulators"/>
</dbReference>
<reference evidence="5" key="1">
    <citation type="submission" date="2022-06" db="EMBL/GenBank/DDBJ databases">
        <title>Amycolatopsis iheyaensis sp. nov., a new species of the genus Amycolatopsis isolated from soil in Iheya island, Japan.</title>
        <authorList>
            <person name="Ngamcharungchit C."/>
            <person name="Kanto H."/>
            <person name="Take A."/>
            <person name="Intra B."/>
            <person name="Matsumoto A."/>
            <person name="Panbangred W."/>
            <person name="Inahashi Y."/>
        </authorList>
    </citation>
    <scope>NUCLEOTIDE SEQUENCE</scope>
    <source>
        <strain evidence="5">OK19-0408</strain>
    </source>
</reference>
<dbReference type="GO" id="GO:0043565">
    <property type="term" value="F:sequence-specific DNA binding"/>
    <property type="evidence" value="ECO:0007669"/>
    <property type="project" value="InterPro"/>
</dbReference>
<name>A0A9X2NLY0_9PSEU</name>
<evidence type="ECO:0000256" key="3">
    <source>
        <dbReference type="ARBA" id="ARBA00023163"/>
    </source>
</evidence>
<evidence type="ECO:0000259" key="4">
    <source>
        <dbReference type="PROSITE" id="PS01124"/>
    </source>
</evidence>
<dbReference type="GO" id="GO:0003700">
    <property type="term" value="F:DNA-binding transcription factor activity"/>
    <property type="evidence" value="ECO:0007669"/>
    <property type="project" value="InterPro"/>
</dbReference>
<dbReference type="PROSITE" id="PS01124">
    <property type="entry name" value="HTH_ARAC_FAMILY_2"/>
    <property type="match status" value="1"/>
</dbReference>
<keyword evidence="2" id="KW-0238">DNA-binding</keyword>
<sequence length="251" mass="27305">MSESSERAVLRAVVLMRDHLGDPLTMDDLARSVMFSRFHFTRVFQRVTGLAPSRFLSAMRLHRAKQLLSTTELTIAHICAHVGYSSVGTFSSRFSRRVGMSPTDFRHLATSPRPPSPARLSGRVWTRDDVPLLIYVGLFADCAPHDRPARCTVLDGSGRYELDGVPEGTWRLVVQAVPAGQDRGAGAAAGYVRTLGPITVSRGAEIRTDLELEPACALDPPLHRALVAVREHALSALTVELTGAEPPLATC</sequence>
<dbReference type="GO" id="GO:0030246">
    <property type="term" value="F:carbohydrate binding"/>
    <property type="evidence" value="ECO:0007669"/>
    <property type="project" value="InterPro"/>
</dbReference>
<keyword evidence="3" id="KW-0804">Transcription</keyword>
<dbReference type="PANTHER" id="PTHR46796:SF2">
    <property type="entry name" value="TRANSCRIPTIONAL REGULATORY PROTEIN"/>
    <property type="match status" value="1"/>
</dbReference>
<keyword evidence="6" id="KW-1185">Reference proteome</keyword>
<dbReference type="AlphaFoldDB" id="A0A9X2NLY0"/>
<dbReference type="InterPro" id="IPR018060">
    <property type="entry name" value="HTH_AraC"/>
</dbReference>
<dbReference type="SUPFAM" id="SSF46689">
    <property type="entry name" value="Homeodomain-like"/>
    <property type="match status" value="2"/>
</dbReference>
<feature type="domain" description="HTH araC/xylS-type" evidence="4">
    <location>
        <begin position="10"/>
        <end position="108"/>
    </location>
</feature>
<keyword evidence="1" id="KW-0805">Transcription regulation</keyword>
<dbReference type="Proteomes" id="UP001144096">
    <property type="component" value="Unassembled WGS sequence"/>
</dbReference>
<dbReference type="InterPro" id="IPR013784">
    <property type="entry name" value="Carb-bd-like_fold"/>
</dbReference>
<evidence type="ECO:0000256" key="2">
    <source>
        <dbReference type="ARBA" id="ARBA00023125"/>
    </source>
</evidence>
<evidence type="ECO:0000313" key="6">
    <source>
        <dbReference type="Proteomes" id="UP001144096"/>
    </source>
</evidence>
<evidence type="ECO:0000256" key="1">
    <source>
        <dbReference type="ARBA" id="ARBA00023015"/>
    </source>
</evidence>
<proteinExistence type="predicted"/>
<dbReference type="InterPro" id="IPR009057">
    <property type="entry name" value="Homeodomain-like_sf"/>
</dbReference>
<dbReference type="SUPFAM" id="SSF49452">
    <property type="entry name" value="Starch-binding domain-like"/>
    <property type="match status" value="1"/>
</dbReference>
<dbReference type="Pfam" id="PF12833">
    <property type="entry name" value="HTH_18"/>
    <property type="match status" value="1"/>
</dbReference>
<dbReference type="Gene3D" id="1.10.10.60">
    <property type="entry name" value="Homeodomain-like"/>
    <property type="match status" value="2"/>
</dbReference>
<dbReference type="PANTHER" id="PTHR46796">
    <property type="entry name" value="HTH-TYPE TRANSCRIPTIONAL ACTIVATOR RHAS-RELATED"/>
    <property type="match status" value="1"/>
</dbReference>
<protein>
    <submittedName>
        <fullName evidence="5">AraC family transcriptional regulator</fullName>
    </submittedName>
</protein>
<gene>
    <name evidence="5" type="ORF">M8542_38475</name>
</gene>
<evidence type="ECO:0000313" key="5">
    <source>
        <dbReference type="EMBL" id="MCR6488732.1"/>
    </source>
</evidence>
<dbReference type="EMBL" id="JAMXQV010000027">
    <property type="protein sequence ID" value="MCR6488732.1"/>
    <property type="molecule type" value="Genomic_DNA"/>
</dbReference>
<organism evidence="5 6">
    <name type="scientific">Amycolatopsis iheyensis</name>
    <dbReference type="NCBI Taxonomy" id="2945988"/>
    <lineage>
        <taxon>Bacteria</taxon>
        <taxon>Bacillati</taxon>
        <taxon>Actinomycetota</taxon>
        <taxon>Actinomycetes</taxon>
        <taxon>Pseudonocardiales</taxon>
        <taxon>Pseudonocardiaceae</taxon>
        <taxon>Amycolatopsis</taxon>
    </lineage>
</organism>
<dbReference type="SMART" id="SM00342">
    <property type="entry name" value="HTH_ARAC"/>
    <property type="match status" value="1"/>
</dbReference>
<dbReference type="RefSeq" id="WP_257925297.1">
    <property type="nucleotide sequence ID" value="NZ_JAMXQV010000027.1"/>
</dbReference>